<keyword evidence="2" id="KW-1185">Reference proteome</keyword>
<dbReference type="Proteomes" id="UP000294513">
    <property type="component" value="Unassembled WGS sequence"/>
</dbReference>
<dbReference type="OrthoDB" id="4338165at2"/>
<dbReference type="EMBL" id="SMKU01000360">
    <property type="protein sequence ID" value="TDD67458.1"/>
    <property type="molecule type" value="Genomic_DNA"/>
</dbReference>
<name>A0A4R5A5Z2_9ACTN</name>
<gene>
    <name evidence="1" type="ORF">E1298_39425</name>
</gene>
<evidence type="ECO:0000313" key="2">
    <source>
        <dbReference type="Proteomes" id="UP000294513"/>
    </source>
</evidence>
<evidence type="ECO:0000313" key="1">
    <source>
        <dbReference type="EMBL" id="TDD67458.1"/>
    </source>
</evidence>
<reference evidence="1 2" key="1">
    <citation type="submission" date="2019-03" db="EMBL/GenBank/DDBJ databases">
        <title>Draft genome sequences of novel Actinobacteria.</title>
        <authorList>
            <person name="Sahin N."/>
            <person name="Ay H."/>
            <person name="Saygin H."/>
        </authorList>
    </citation>
    <scope>NUCLEOTIDE SEQUENCE [LARGE SCALE GENOMIC DNA]</scope>
    <source>
        <strain evidence="1 2">H3C3</strain>
    </source>
</reference>
<protein>
    <recommendedName>
        <fullName evidence="3">Transposase</fullName>
    </recommendedName>
</protein>
<organism evidence="1 2">
    <name type="scientific">Actinomadura rubrisoli</name>
    <dbReference type="NCBI Taxonomy" id="2530368"/>
    <lineage>
        <taxon>Bacteria</taxon>
        <taxon>Bacillati</taxon>
        <taxon>Actinomycetota</taxon>
        <taxon>Actinomycetes</taxon>
        <taxon>Streptosporangiales</taxon>
        <taxon>Thermomonosporaceae</taxon>
        <taxon>Actinomadura</taxon>
    </lineage>
</organism>
<comment type="caution">
    <text evidence="1">The sequence shown here is derived from an EMBL/GenBank/DDBJ whole genome shotgun (WGS) entry which is preliminary data.</text>
</comment>
<evidence type="ECO:0008006" key="3">
    <source>
        <dbReference type="Google" id="ProtNLM"/>
    </source>
</evidence>
<dbReference type="AlphaFoldDB" id="A0A4R5A5Z2"/>
<sequence length="34" mass="3774">MVASVFVAAVGCTWRHLHPVFGASGQTVRRRFTE</sequence>
<accession>A0A4R5A5Z2</accession>
<proteinExistence type="predicted"/>